<comment type="caution">
    <text evidence="2">The sequence shown here is derived from an EMBL/GenBank/DDBJ whole genome shotgun (WGS) entry which is preliminary data.</text>
</comment>
<name>A0A369K9C8_9BACT</name>
<keyword evidence="1" id="KW-0812">Transmembrane</keyword>
<keyword evidence="3" id="KW-1185">Reference proteome</keyword>
<evidence type="ECO:0000313" key="2">
    <source>
        <dbReference type="EMBL" id="RDB31191.1"/>
    </source>
</evidence>
<gene>
    <name evidence="2" type="ORF">HAT2_00671</name>
</gene>
<organism evidence="2 3">
    <name type="scientific">Candidatus Similichlamydia laticola</name>
    <dbReference type="NCBI Taxonomy" id="2170265"/>
    <lineage>
        <taxon>Bacteria</taxon>
        <taxon>Pseudomonadati</taxon>
        <taxon>Chlamydiota</taxon>
        <taxon>Chlamydiia</taxon>
        <taxon>Parachlamydiales</taxon>
        <taxon>Candidatus Parilichlamydiaceae</taxon>
        <taxon>Candidatus Similichlamydia</taxon>
    </lineage>
</organism>
<reference evidence="2 3" key="1">
    <citation type="submission" date="2018-07" db="EMBL/GenBank/DDBJ databases">
        <title>Comparative genomics of the Candidatus Parilichlamydiaceae reveals evidence of convergent evolution and genome reduction in the phylum Chlamydiae.</title>
        <authorList>
            <person name="Taylor-Brown A."/>
            <person name="Polkinghorne A."/>
        </authorList>
    </citation>
    <scope>NUCLEOTIDE SEQUENCE [LARGE SCALE GENOMIC DNA]</scope>
    <source>
        <strain evidence="2 3">Hat2</strain>
    </source>
</reference>
<keyword evidence="1" id="KW-0472">Membrane</keyword>
<evidence type="ECO:0000256" key="1">
    <source>
        <dbReference type="SAM" id="Phobius"/>
    </source>
</evidence>
<keyword evidence="1" id="KW-1133">Transmembrane helix</keyword>
<dbReference type="AlphaFoldDB" id="A0A369K9C8"/>
<proteinExistence type="predicted"/>
<dbReference type="Proteomes" id="UP000253816">
    <property type="component" value="Unassembled WGS sequence"/>
</dbReference>
<sequence>MICLLRCRLDLHDLIVKRMIHEFTFYGCFFWGLVVCFDHSYFCLVSVSDYFYRMG</sequence>
<evidence type="ECO:0000313" key="3">
    <source>
        <dbReference type="Proteomes" id="UP000253816"/>
    </source>
</evidence>
<feature type="transmembrane region" description="Helical" evidence="1">
    <location>
        <begin position="29"/>
        <end position="52"/>
    </location>
</feature>
<dbReference type="EMBL" id="QQBG01000026">
    <property type="protein sequence ID" value="RDB31191.1"/>
    <property type="molecule type" value="Genomic_DNA"/>
</dbReference>
<accession>A0A369K9C8</accession>
<protein>
    <submittedName>
        <fullName evidence="2">Uncharacterized protein</fullName>
    </submittedName>
</protein>